<reference evidence="2 3" key="1">
    <citation type="submission" date="2020-03" db="EMBL/GenBank/DDBJ databases">
        <title>Salinimicrobium sp. nov, isolated from SCS.</title>
        <authorList>
            <person name="Cao W.R."/>
        </authorList>
    </citation>
    <scope>NUCLEOTIDE SEQUENCE [LARGE SCALE GENOMIC DNA]</scope>
    <source>
        <strain evidence="3">J15B91</strain>
    </source>
</reference>
<evidence type="ECO:0000313" key="3">
    <source>
        <dbReference type="Proteomes" id="UP000703674"/>
    </source>
</evidence>
<protein>
    <submittedName>
        <fullName evidence="2">Prolyl oligopeptidase family serine peptidase</fullName>
    </submittedName>
</protein>
<comment type="caution">
    <text evidence="2">The sequence shown here is derived from an EMBL/GenBank/DDBJ whole genome shotgun (WGS) entry which is preliminary data.</text>
</comment>
<gene>
    <name evidence="2" type="ORF">HC175_18885</name>
</gene>
<feature type="non-terminal residue" evidence="2">
    <location>
        <position position="145"/>
    </location>
</feature>
<dbReference type="EMBL" id="JAAVJR010000692">
    <property type="protein sequence ID" value="NJW54979.1"/>
    <property type="molecule type" value="Genomic_DNA"/>
</dbReference>
<dbReference type="PANTHER" id="PTHR11731:SF193">
    <property type="entry name" value="DIPEPTIDYL PEPTIDASE 9"/>
    <property type="match status" value="1"/>
</dbReference>
<dbReference type="InterPro" id="IPR029058">
    <property type="entry name" value="AB_hydrolase_fold"/>
</dbReference>
<dbReference type="SUPFAM" id="SSF53474">
    <property type="entry name" value="alpha/beta-Hydrolases"/>
    <property type="match status" value="1"/>
</dbReference>
<dbReference type="Proteomes" id="UP000703674">
    <property type="component" value="Unassembled WGS sequence"/>
</dbReference>
<dbReference type="PANTHER" id="PTHR11731">
    <property type="entry name" value="PROTEASE FAMILY S9B,C DIPEPTIDYL-PEPTIDASE IV-RELATED"/>
    <property type="match status" value="1"/>
</dbReference>
<keyword evidence="3" id="KW-1185">Reference proteome</keyword>
<sequence length="145" mass="16789">SPDEKYMAIRHSYSNQPWELYLKKTSSNAKAQQITDGQSEEFQQYDWRDPELVQFKAEDGAMVPARLYKPSEASKNGAAVVFVHGAGYLQNAHKWWSSYFREYMFHNLLTDLGYTVLDIDYRGSAGYGRDWRTGIYRHMGGKDLS</sequence>
<accession>A0ABX1D3E4</accession>
<evidence type="ECO:0000259" key="1">
    <source>
        <dbReference type="Pfam" id="PF00326"/>
    </source>
</evidence>
<name>A0ABX1D3E4_9FLAO</name>
<dbReference type="RefSeq" id="WP_168139730.1">
    <property type="nucleotide sequence ID" value="NZ_JAAVJR010000692.1"/>
</dbReference>
<organism evidence="2 3">
    <name type="scientific">Salinimicrobium oceani</name>
    <dbReference type="NCBI Taxonomy" id="2722702"/>
    <lineage>
        <taxon>Bacteria</taxon>
        <taxon>Pseudomonadati</taxon>
        <taxon>Bacteroidota</taxon>
        <taxon>Flavobacteriia</taxon>
        <taxon>Flavobacteriales</taxon>
        <taxon>Flavobacteriaceae</taxon>
        <taxon>Salinimicrobium</taxon>
    </lineage>
</organism>
<dbReference type="InterPro" id="IPR001375">
    <property type="entry name" value="Peptidase_S9_cat"/>
</dbReference>
<proteinExistence type="predicted"/>
<dbReference type="InterPro" id="IPR050278">
    <property type="entry name" value="Serine_Prot_S9B/DPPIV"/>
</dbReference>
<feature type="domain" description="Peptidase S9 prolyl oligopeptidase catalytic" evidence="1">
    <location>
        <begin position="107"/>
        <end position="144"/>
    </location>
</feature>
<evidence type="ECO:0000313" key="2">
    <source>
        <dbReference type="EMBL" id="NJW54979.1"/>
    </source>
</evidence>
<dbReference type="Pfam" id="PF00326">
    <property type="entry name" value="Peptidase_S9"/>
    <property type="match status" value="1"/>
</dbReference>
<feature type="non-terminal residue" evidence="2">
    <location>
        <position position="1"/>
    </location>
</feature>
<dbReference type="Gene3D" id="3.40.50.1820">
    <property type="entry name" value="alpha/beta hydrolase"/>
    <property type="match status" value="1"/>
</dbReference>